<reference evidence="4 5" key="1">
    <citation type="submission" date="2016-10" db="EMBL/GenBank/DDBJ databases">
        <authorList>
            <person name="de Groot N.N."/>
        </authorList>
    </citation>
    <scope>NUCLEOTIDE SEQUENCE [LARGE SCALE GENOMIC DNA]</scope>
    <source>
        <strain evidence="4 5">NLAE-zl-G419</strain>
    </source>
</reference>
<dbReference type="InterPro" id="IPR036812">
    <property type="entry name" value="NAD(P)_OxRdtase_dom_sf"/>
</dbReference>
<dbReference type="InterPro" id="IPR017896">
    <property type="entry name" value="4Fe4S_Fe-S-bd"/>
</dbReference>
<evidence type="ECO:0000256" key="2">
    <source>
        <dbReference type="ARBA" id="ARBA00023004"/>
    </source>
</evidence>
<dbReference type="InterPro" id="IPR053135">
    <property type="entry name" value="AKR2_Oxidoreductase"/>
</dbReference>
<keyword evidence="1" id="KW-0479">Metal-binding</keyword>
<dbReference type="CDD" id="cd19100">
    <property type="entry name" value="AKR_unchar"/>
    <property type="match status" value="1"/>
</dbReference>
<keyword evidence="5" id="KW-1185">Reference proteome</keyword>
<dbReference type="GeneID" id="90545660"/>
<dbReference type="PROSITE" id="PS00198">
    <property type="entry name" value="4FE4S_FER_1"/>
    <property type="match status" value="1"/>
</dbReference>
<dbReference type="PANTHER" id="PTHR43312">
    <property type="entry name" value="D-THREO-ALDOSE 1-DEHYDROGENASE"/>
    <property type="match status" value="1"/>
</dbReference>
<dbReference type="Pfam" id="PF13534">
    <property type="entry name" value="Fer4_17"/>
    <property type="match status" value="1"/>
</dbReference>
<accession>A0A1I2KSK9</accession>
<dbReference type="PANTHER" id="PTHR43312:SF1">
    <property type="entry name" value="NADP-DEPENDENT OXIDOREDUCTASE DOMAIN-CONTAINING PROTEIN"/>
    <property type="match status" value="1"/>
</dbReference>
<dbReference type="InterPro" id="IPR023210">
    <property type="entry name" value="NADP_OxRdtase_dom"/>
</dbReference>
<name>A0A1I2KSK9_9CLOT</name>
<evidence type="ECO:0000256" key="3">
    <source>
        <dbReference type="ARBA" id="ARBA00023014"/>
    </source>
</evidence>
<protein>
    <submittedName>
        <fullName evidence="4">Predicted oxidoreductase of the aldo/keto reductase family</fullName>
    </submittedName>
</protein>
<dbReference type="RefSeq" id="WP_027640163.1">
    <property type="nucleotide sequence ID" value="NZ_BAAACD010000007.1"/>
</dbReference>
<dbReference type="Pfam" id="PF00248">
    <property type="entry name" value="Aldo_ket_red"/>
    <property type="match status" value="1"/>
</dbReference>
<dbReference type="SUPFAM" id="SSF46548">
    <property type="entry name" value="alpha-helical ferredoxin"/>
    <property type="match status" value="1"/>
</dbReference>
<dbReference type="SUPFAM" id="SSF51430">
    <property type="entry name" value="NAD(P)-linked oxidoreductase"/>
    <property type="match status" value="1"/>
</dbReference>
<dbReference type="PROSITE" id="PS51379">
    <property type="entry name" value="4FE4S_FER_2"/>
    <property type="match status" value="1"/>
</dbReference>
<sequence>MEYRVLGKSGLKISAIGFGGIPIQRGSVEEAKGAIVKAQDLGINFIDTARGYTVSEEFIGEALEKRRSSWIIATKSMARDKVSMAKDIEISLKNLRTNYIDLYQLHNIKTREDLEKVLSEEGAYRALIDAKESGKIGHIGLTSHSLELLEYAIELDKFETIMYPYNIVENQADELFKRANELNIGVIAMKPLAGGAIEDGTLALKFIRNNPAVTVAIPGMGNCKEVEENSKVYEENQNLSEEDLKNIDEIKKELGNEFCRRCGYCAPCPRGIDIPTMFIFSGYKERYGLGAWAEDRYFSQKNRAKDCIECGACEKKCPYELPIRKMLAKVRRTFNE</sequence>
<dbReference type="InterPro" id="IPR017900">
    <property type="entry name" value="4Fe4S_Fe_S_CS"/>
</dbReference>
<dbReference type="GO" id="GO:0051536">
    <property type="term" value="F:iron-sulfur cluster binding"/>
    <property type="evidence" value="ECO:0007669"/>
    <property type="project" value="UniProtKB-KW"/>
</dbReference>
<evidence type="ECO:0000256" key="1">
    <source>
        <dbReference type="ARBA" id="ARBA00022723"/>
    </source>
</evidence>
<organism evidence="4 5">
    <name type="scientific">Clostridium cadaveris</name>
    <dbReference type="NCBI Taxonomy" id="1529"/>
    <lineage>
        <taxon>Bacteria</taxon>
        <taxon>Bacillati</taxon>
        <taxon>Bacillota</taxon>
        <taxon>Clostridia</taxon>
        <taxon>Eubacteriales</taxon>
        <taxon>Clostridiaceae</taxon>
        <taxon>Clostridium</taxon>
    </lineage>
</organism>
<evidence type="ECO:0000313" key="4">
    <source>
        <dbReference type="EMBL" id="SFF70032.1"/>
    </source>
</evidence>
<dbReference type="eggNOG" id="COG1453">
    <property type="taxonomic scope" value="Bacteria"/>
</dbReference>
<keyword evidence="2" id="KW-0408">Iron</keyword>
<gene>
    <name evidence="4" type="ORF">SAMN04487885_10739</name>
</gene>
<proteinExistence type="predicted"/>
<dbReference type="Proteomes" id="UP000182135">
    <property type="component" value="Unassembled WGS sequence"/>
</dbReference>
<dbReference type="GO" id="GO:0046872">
    <property type="term" value="F:metal ion binding"/>
    <property type="evidence" value="ECO:0007669"/>
    <property type="project" value="UniProtKB-KW"/>
</dbReference>
<dbReference type="Gene3D" id="3.20.20.100">
    <property type="entry name" value="NADP-dependent oxidoreductase domain"/>
    <property type="match status" value="1"/>
</dbReference>
<dbReference type="OrthoDB" id="9773828at2"/>
<dbReference type="EMBL" id="FOOE01000007">
    <property type="protein sequence ID" value="SFF70032.1"/>
    <property type="molecule type" value="Genomic_DNA"/>
</dbReference>
<keyword evidence="3" id="KW-0411">Iron-sulfur</keyword>
<evidence type="ECO:0000313" key="5">
    <source>
        <dbReference type="Proteomes" id="UP000182135"/>
    </source>
</evidence>
<dbReference type="STRING" id="1529.SAMN04487885_10739"/>
<dbReference type="AlphaFoldDB" id="A0A1I2KSK9"/>